<dbReference type="Gene3D" id="1.20.900.10">
    <property type="entry name" value="Dbl homology (DH) domain"/>
    <property type="match status" value="1"/>
</dbReference>
<evidence type="ECO:0000313" key="2">
    <source>
        <dbReference type="Proteomes" id="UP000023152"/>
    </source>
</evidence>
<reference evidence="1 2" key="1">
    <citation type="journal article" date="2013" name="Curr. Biol.">
        <title>The Genome of the Foraminiferan Reticulomyxa filosa.</title>
        <authorList>
            <person name="Glockner G."/>
            <person name="Hulsmann N."/>
            <person name="Schleicher M."/>
            <person name="Noegel A.A."/>
            <person name="Eichinger L."/>
            <person name="Gallinger C."/>
            <person name="Pawlowski J."/>
            <person name="Sierra R."/>
            <person name="Euteneuer U."/>
            <person name="Pillet L."/>
            <person name="Moustafa A."/>
            <person name="Platzer M."/>
            <person name="Groth M."/>
            <person name="Szafranski K."/>
            <person name="Schliwa M."/>
        </authorList>
    </citation>
    <scope>NUCLEOTIDE SEQUENCE [LARGE SCALE GENOMIC DNA]</scope>
</reference>
<proteinExistence type="predicted"/>
<keyword evidence="2" id="KW-1185">Reference proteome</keyword>
<evidence type="ECO:0000313" key="1">
    <source>
        <dbReference type="EMBL" id="ETO34865.1"/>
    </source>
</evidence>
<dbReference type="Proteomes" id="UP000023152">
    <property type="component" value="Unassembled WGS sequence"/>
</dbReference>
<sequence length="213" mass="25896">MLSNWFNEEANTRPLPLCVIRYKNEEFFQKFFCLNDDEKIAQYSTCFITWCNKKKKENYEWLTEEEQYLMVLQMVCEKICQPMIEYSSQWHLPNQFHTNICKELLHLKNIHVDFLSQMQTRFANIEKGNKYPFEVWLSGFLEWMYPHISLHVQIMKLFDEEFALWLKHVFNNPKWNDKWTQACNDTFKASLHQQKLSFQAQKKLGTIVKKNNE</sequence>
<name>X6P8L7_RETFI</name>
<dbReference type="EMBL" id="ASPP01002216">
    <property type="protein sequence ID" value="ETO34865.1"/>
    <property type="molecule type" value="Genomic_DNA"/>
</dbReference>
<dbReference type="InterPro" id="IPR035899">
    <property type="entry name" value="DBL_dom_sf"/>
</dbReference>
<comment type="caution">
    <text evidence="1">The sequence shown here is derived from an EMBL/GenBank/DDBJ whole genome shotgun (WGS) entry which is preliminary data.</text>
</comment>
<accession>X6P8L7</accession>
<dbReference type="SUPFAM" id="SSF48065">
    <property type="entry name" value="DBL homology domain (DH-domain)"/>
    <property type="match status" value="1"/>
</dbReference>
<dbReference type="AlphaFoldDB" id="X6P8L7"/>
<gene>
    <name evidence="1" type="ORF">RFI_02220</name>
</gene>
<organism evidence="1 2">
    <name type="scientific">Reticulomyxa filosa</name>
    <dbReference type="NCBI Taxonomy" id="46433"/>
    <lineage>
        <taxon>Eukaryota</taxon>
        <taxon>Sar</taxon>
        <taxon>Rhizaria</taxon>
        <taxon>Retaria</taxon>
        <taxon>Foraminifera</taxon>
        <taxon>Monothalamids</taxon>
        <taxon>Reticulomyxidae</taxon>
        <taxon>Reticulomyxa</taxon>
    </lineage>
</organism>
<protein>
    <submittedName>
        <fullName evidence="1">Uncharacterized protein</fullName>
    </submittedName>
</protein>